<keyword evidence="16" id="KW-0175">Coiled coil</keyword>
<keyword evidence="14" id="KW-0829">Tyrosine-protein kinase</keyword>
<dbReference type="InterPro" id="IPR005702">
    <property type="entry name" value="Wzc-like_C"/>
</dbReference>
<comment type="catalytic activity">
    <reaction evidence="15">
        <text>L-tyrosyl-[protein] + ATP = O-phospho-L-tyrosyl-[protein] + ADP + H(+)</text>
        <dbReference type="Rhea" id="RHEA:10596"/>
        <dbReference type="Rhea" id="RHEA-COMP:10136"/>
        <dbReference type="Rhea" id="RHEA-COMP:20101"/>
        <dbReference type="ChEBI" id="CHEBI:15378"/>
        <dbReference type="ChEBI" id="CHEBI:30616"/>
        <dbReference type="ChEBI" id="CHEBI:46858"/>
        <dbReference type="ChEBI" id="CHEBI:61978"/>
        <dbReference type="ChEBI" id="CHEBI:456216"/>
        <dbReference type="EC" id="2.7.10.2"/>
    </reaction>
</comment>
<evidence type="ECO:0000256" key="13">
    <source>
        <dbReference type="ARBA" id="ARBA00023136"/>
    </source>
</evidence>
<protein>
    <recommendedName>
        <fullName evidence="4">non-specific protein-tyrosine kinase</fullName>
        <ecNumber evidence="4">2.7.10.2</ecNumber>
    </recommendedName>
</protein>
<evidence type="ECO:0000256" key="8">
    <source>
        <dbReference type="ARBA" id="ARBA00022692"/>
    </source>
</evidence>
<dbReference type="SUPFAM" id="SSF52540">
    <property type="entry name" value="P-loop containing nucleoside triphosphate hydrolases"/>
    <property type="match status" value="1"/>
</dbReference>
<keyword evidence="8 17" id="KW-0812">Transmembrane</keyword>
<keyword evidence="12 17" id="KW-1133">Transmembrane helix</keyword>
<dbReference type="CDD" id="cd05387">
    <property type="entry name" value="BY-kinase"/>
    <property type="match status" value="1"/>
</dbReference>
<dbReference type="RefSeq" id="WP_186770051.1">
    <property type="nucleotide sequence ID" value="NZ_JACOMF010000006.1"/>
</dbReference>
<sequence>MTVAALIAALRRRRWVLILCALLFPIAAYVAAKQLTPRYTASTTVMFEPTDYAARELQSILRDETTTDAVLASQVEVIRSLSVARRIVREFNLTESEEFSWWVNEAKRVETLRYRWQDALARRLGAISPNLAELVAPEPPEPMPPEEEANISAAEAVRNRLLVQVVRNSRVLNIQFTSEDPKLATEVANMAAELYIADQLEMKFNAVRRANDWLDSRVAQLRRELQLTESRIAELRTSSGLTRGVSAGLATEQVSRINTDLIESRNLLATAEARLNAARAGGGADLTALGAANLTSGRAARDEARRDLERLQATLGSNHPDVRAARSRLAETERAVGGETSRVVQALDAEARAARARVRSLEEALRSQEARVNQSQSAEIQVAALERDAEASRSLLRAVLERSQQTVSQTAIEKPDARVLSPATVPGEPSFPKVSLFVVAAAILGVLFGLLVIWFLEQADSTIRSGEEVRAALGLPCLALVPMLRRGLLGRHRVEDYVVRKPLSPFSESMRTLRAALWLGTEPPRVVVITAARPGEGKTTTSVALARSAAMNGERVLLIDCDVRQPSLGRVFRCEGAPGVTDLLLGQALLERIIRRDHLSSLDYIPAGAAEIHSLGLFMSEAMAGLLDRVRRDYDLIVLDAPPALAMADARVVARLADATLLCIRWRDTPRSVVRNSLGLLEEAHARVVGAALTQVDAKVHGRSGYADAEVYHPRYGGYFRE</sequence>
<feature type="domain" description="Tyrosine-protein kinase G-rich" evidence="20">
    <location>
        <begin position="383"/>
        <end position="453"/>
    </location>
</feature>
<dbReference type="InterPro" id="IPR032807">
    <property type="entry name" value="GNVR"/>
</dbReference>
<keyword evidence="9" id="KW-0547">Nucleotide-binding</keyword>
<keyword evidence="7 21" id="KW-0808">Transferase</keyword>
<comment type="similarity">
    <text evidence="2">Belongs to the CpsD/CapB family.</text>
</comment>
<dbReference type="GO" id="GO:0005524">
    <property type="term" value="F:ATP binding"/>
    <property type="evidence" value="ECO:0007669"/>
    <property type="project" value="UniProtKB-KW"/>
</dbReference>
<dbReference type="PANTHER" id="PTHR32309">
    <property type="entry name" value="TYROSINE-PROTEIN KINASE"/>
    <property type="match status" value="1"/>
</dbReference>
<evidence type="ECO:0000256" key="11">
    <source>
        <dbReference type="ARBA" id="ARBA00022840"/>
    </source>
</evidence>
<feature type="coiled-coil region" evidence="16">
    <location>
        <begin position="344"/>
        <end position="378"/>
    </location>
</feature>
<keyword evidence="5" id="KW-1003">Cell membrane</keyword>
<dbReference type="Pfam" id="PF02706">
    <property type="entry name" value="Wzz"/>
    <property type="match status" value="1"/>
</dbReference>
<dbReference type="Pfam" id="PF13614">
    <property type="entry name" value="AAA_31"/>
    <property type="match status" value="1"/>
</dbReference>
<dbReference type="AlphaFoldDB" id="A0A9X0QZ04"/>
<feature type="domain" description="AAA" evidence="19">
    <location>
        <begin position="525"/>
        <end position="650"/>
    </location>
</feature>
<feature type="transmembrane region" description="Helical" evidence="17">
    <location>
        <begin position="434"/>
        <end position="456"/>
    </location>
</feature>
<dbReference type="InterPro" id="IPR050445">
    <property type="entry name" value="Bact_polysacc_biosynth/exp"/>
</dbReference>
<evidence type="ECO:0000259" key="19">
    <source>
        <dbReference type="Pfam" id="PF13614"/>
    </source>
</evidence>
<organism evidence="21 22">
    <name type="scientific">Siccirubricoccus deserti</name>
    <dbReference type="NCBI Taxonomy" id="2013562"/>
    <lineage>
        <taxon>Bacteria</taxon>
        <taxon>Pseudomonadati</taxon>
        <taxon>Pseudomonadota</taxon>
        <taxon>Alphaproteobacteria</taxon>
        <taxon>Acetobacterales</taxon>
        <taxon>Roseomonadaceae</taxon>
        <taxon>Siccirubricoccus</taxon>
    </lineage>
</organism>
<evidence type="ECO:0000256" key="1">
    <source>
        <dbReference type="ARBA" id="ARBA00004429"/>
    </source>
</evidence>
<dbReference type="Proteomes" id="UP000600101">
    <property type="component" value="Unassembled WGS sequence"/>
</dbReference>
<reference evidence="21" key="1">
    <citation type="submission" date="2020-08" db="EMBL/GenBank/DDBJ databases">
        <authorList>
            <person name="Hu Y."/>
            <person name="Nguyen S.V."/>
            <person name="Li F."/>
            <person name="Fanning S."/>
        </authorList>
    </citation>
    <scope>NUCLEOTIDE SEQUENCE</scope>
    <source>
        <strain evidence="21">SYSU D8009</strain>
    </source>
</reference>
<keyword evidence="10" id="KW-0418">Kinase</keyword>
<comment type="caution">
    <text evidence="21">The sequence shown here is derived from an EMBL/GenBank/DDBJ whole genome shotgun (WGS) entry which is preliminary data.</text>
</comment>
<keyword evidence="11" id="KW-0067">ATP-binding</keyword>
<dbReference type="Pfam" id="PF13807">
    <property type="entry name" value="GNVR"/>
    <property type="match status" value="1"/>
</dbReference>
<evidence type="ECO:0000256" key="7">
    <source>
        <dbReference type="ARBA" id="ARBA00022679"/>
    </source>
</evidence>
<evidence type="ECO:0000259" key="18">
    <source>
        <dbReference type="Pfam" id="PF02706"/>
    </source>
</evidence>
<keyword evidence="22" id="KW-1185">Reference proteome</keyword>
<comment type="similarity">
    <text evidence="3">Belongs to the etk/wzc family.</text>
</comment>
<keyword evidence="6" id="KW-0997">Cell inner membrane</keyword>
<evidence type="ECO:0000256" key="6">
    <source>
        <dbReference type="ARBA" id="ARBA00022519"/>
    </source>
</evidence>
<dbReference type="Gene3D" id="3.40.50.300">
    <property type="entry name" value="P-loop containing nucleotide triphosphate hydrolases"/>
    <property type="match status" value="1"/>
</dbReference>
<evidence type="ECO:0000256" key="2">
    <source>
        <dbReference type="ARBA" id="ARBA00007316"/>
    </source>
</evidence>
<evidence type="ECO:0000256" key="12">
    <source>
        <dbReference type="ARBA" id="ARBA00022989"/>
    </source>
</evidence>
<dbReference type="InterPro" id="IPR003856">
    <property type="entry name" value="LPS_length_determ_N"/>
</dbReference>
<dbReference type="NCBIfam" id="TIGR01007">
    <property type="entry name" value="eps_fam"/>
    <property type="match status" value="1"/>
</dbReference>
<proteinExistence type="inferred from homology"/>
<accession>A0A9X0QZ04</accession>
<evidence type="ECO:0000256" key="10">
    <source>
        <dbReference type="ARBA" id="ARBA00022777"/>
    </source>
</evidence>
<evidence type="ECO:0000313" key="21">
    <source>
        <dbReference type="EMBL" id="MBC4015287.1"/>
    </source>
</evidence>
<dbReference type="InterPro" id="IPR027417">
    <property type="entry name" value="P-loop_NTPase"/>
</dbReference>
<dbReference type="EMBL" id="JACOMF010000006">
    <property type="protein sequence ID" value="MBC4015287.1"/>
    <property type="molecule type" value="Genomic_DNA"/>
</dbReference>
<dbReference type="GO" id="GO:0004715">
    <property type="term" value="F:non-membrane spanning protein tyrosine kinase activity"/>
    <property type="evidence" value="ECO:0007669"/>
    <property type="project" value="UniProtKB-EC"/>
</dbReference>
<evidence type="ECO:0000256" key="5">
    <source>
        <dbReference type="ARBA" id="ARBA00022475"/>
    </source>
</evidence>
<dbReference type="PANTHER" id="PTHR32309:SF13">
    <property type="entry name" value="FERRIC ENTEROBACTIN TRANSPORT PROTEIN FEPE"/>
    <property type="match status" value="1"/>
</dbReference>
<gene>
    <name evidence="21" type="ORF">H7965_08100</name>
</gene>
<feature type="domain" description="Polysaccharide chain length determinant N-terminal" evidence="18">
    <location>
        <begin position="4"/>
        <end position="90"/>
    </location>
</feature>
<keyword evidence="13 17" id="KW-0472">Membrane</keyword>
<name>A0A9X0QZ04_9PROT</name>
<evidence type="ECO:0000256" key="16">
    <source>
        <dbReference type="SAM" id="Coils"/>
    </source>
</evidence>
<dbReference type="EC" id="2.7.10.2" evidence="4"/>
<comment type="subcellular location">
    <subcellularLocation>
        <location evidence="1">Cell inner membrane</location>
        <topology evidence="1">Multi-pass membrane protein</topology>
    </subcellularLocation>
</comment>
<evidence type="ECO:0000313" key="22">
    <source>
        <dbReference type="Proteomes" id="UP000600101"/>
    </source>
</evidence>
<evidence type="ECO:0000256" key="15">
    <source>
        <dbReference type="ARBA" id="ARBA00051245"/>
    </source>
</evidence>
<dbReference type="GO" id="GO:0005886">
    <property type="term" value="C:plasma membrane"/>
    <property type="evidence" value="ECO:0007669"/>
    <property type="project" value="UniProtKB-SubCell"/>
</dbReference>
<evidence type="ECO:0000259" key="20">
    <source>
        <dbReference type="Pfam" id="PF13807"/>
    </source>
</evidence>
<evidence type="ECO:0000256" key="4">
    <source>
        <dbReference type="ARBA" id="ARBA00011903"/>
    </source>
</evidence>
<evidence type="ECO:0000256" key="17">
    <source>
        <dbReference type="SAM" id="Phobius"/>
    </source>
</evidence>
<dbReference type="InterPro" id="IPR025669">
    <property type="entry name" value="AAA_dom"/>
</dbReference>
<evidence type="ECO:0000256" key="3">
    <source>
        <dbReference type="ARBA" id="ARBA00008883"/>
    </source>
</evidence>
<evidence type="ECO:0000256" key="14">
    <source>
        <dbReference type="ARBA" id="ARBA00023137"/>
    </source>
</evidence>
<evidence type="ECO:0000256" key="9">
    <source>
        <dbReference type="ARBA" id="ARBA00022741"/>
    </source>
</evidence>